<dbReference type="SMR" id="T1WUL6"/>
<feature type="region of interest" description="Disordered" evidence="1">
    <location>
        <begin position="127"/>
        <end position="195"/>
    </location>
</feature>
<feature type="transmembrane region" description="Helical" evidence="2">
    <location>
        <begin position="225"/>
        <end position="246"/>
    </location>
</feature>
<sequence length="248" mass="27621">MGPLNSKNGGDQEDSASGRHTNMGPIHTGPTQDPESLPPMHPGEPPVEAHHPTARALPLGMGPSQRPRLQTPSPEDPIYLPNTMRNPPHPLDPVAERRPPIQEENPAHPMEPVYLEILPERMAPGRISSAMNHFPPLSLPRPLRSLRSPPPQEARPGSPRLPLPRRPRHLSLQMRNTDPPPSPPRRPLLHSQESENLGGPEALQALLVQQVLQALHQSQKRTEKLLFLLIFLLIFLIILAMLYIVIKQ</sequence>
<reference evidence="3 5" key="1">
    <citation type="submission" date="2013-08" db="EMBL/GenBank/DDBJ databases">
        <title>Antibodies to Merkel cell polyomavirus oncoproteins reflect Merkel cell carcinoma tumor burden.</title>
        <authorList>
            <person name="Carter J.J."/>
            <person name="Paulson K.G."/>
            <person name="Johnson L."/>
            <person name="Cahill K.W."/>
            <person name="Iyer J."/>
            <person name="Schrama D."/>
            <person name="Becker J."/>
            <person name="Madeleine M."/>
            <person name="Ngheim P."/>
            <person name="Galloway D."/>
        </authorList>
    </citation>
    <scope>NUCLEOTIDE SEQUENCE [LARGE SCALE GENOMIC DNA]</scope>
    <source>
        <strain evidence="3">MCVw156</strain>
    </source>
</reference>
<accession>T1WUL6</accession>
<keyword evidence="2" id="KW-1133">Transmembrane helix</keyword>
<evidence type="ECO:0000313" key="4">
    <source>
        <dbReference type="EMBL" id="AQM73645.1"/>
    </source>
</evidence>
<name>T1WUL6_9POLY</name>
<keyword evidence="2" id="KW-0472">Membrane</keyword>
<organism evidence="3 5">
    <name type="scientific">Merkel cell polyomavirus</name>
    <dbReference type="NCBI Taxonomy" id="493803"/>
    <lineage>
        <taxon>Viruses</taxon>
        <taxon>Monodnaviria</taxon>
        <taxon>Shotokuvirae</taxon>
        <taxon>Cossaviricota</taxon>
        <taxon>Papovaviricetes</taxon>
        <taxon>Sepolyvirales</taxon>
        <taxon>Polyomaviridae</taxon>
        <taxon>Alphapolyomavirus</taxon>
        <taxon>Alphapolyomavirus quintihominis</taxon>
    </lineage>
</organism>
<evidence type="ECO:0000256" key="1">
    <source>
        <dbReference type="SAM" id="MobiDB-lite"/>
    </source>
</evidence>
<evidence type="ECO:0000313" key="3">
    <source>
        <dbReference type="EMBL" id="AGU43678.1"/>
    </source>
</evidence>
<reference evidence="4" key="2">
    <citation type="journal article" date="2016" name="J. Am. Acad. Dermatol.">
        <title>Human polyomavirus 6 and 7 are associated with pruritic and dyskeratotic dermatoses.</title>
        <authorList>
            <person name="Nguyen K.D."/>
            <person name="Lee E.E."/>
            <person name="Yue Y."/>
            <person name="Stork J."/>
            <person name="Pock L."/>
            <person name="North J.P."/>
            <person name="Vandergriff T."/>
            <person name="Cockerell C."/>
            <person name="Hosler G.A."/>
            <person name="Pastrana D.V."/>
            <person name="Buck C.B."/>
            <person name="Wang R.C."/>
        </authorList>
    </citation>
    <scope>NUCLEOTIDE SEQUENCE</scope>
    <source>
        <strain evidence="4">DyskA</strain>
    </source>
</reference>
<feature type="compositionally biased region" description="Pro residues" evidence="1">
    <location>
        <begin position="148"/>
        <end position="162"/>
    </location>
</feature>
<protein>
    <submittedName>
        <fullName evidence="3">ALTO</fullName>
    </submittedName>
</protein>
<dbReference type="EMBL" id="HM355825">
    <property type="protein sequence ID" value="AGU43678.1"/>
    <property type="molecule type" value="Genomic_DNA"/>
</dbReference>
<evidence type="ECO:0000256" key="2">
    <source>
        <dbReference type="SAM" id="Phobius"/>
    </source>
</evidence>
<dbReference type="EMBL" id="KX781279">
    <property type="protein sequence ID" value="AQM73645.1"/>
    <property type="molecule type" value="Genomic_DNA"/>
</dbReference>
<proteinExistence type="predicted"/>
<feature type="compositionally biased region" description="Pro residues" evidence="1">
    <location>
        <begin position="36"/>
        <end position="45"/>
    </location>
</feature>
<keyword evidence="2" id="KW-0812">Transmembrane</keyword>
<feature type="region of interest" description="Disordered" evidence="1">
    <location>
        <begin position="1"/>
        <end position="108"/>
    </location>
</feature>
<evidence type="ECO:0000313" key="5">
    <source>
        <dbReference type="Proteomes" id="UP000152665"/>
    </source>
</evidence>
<dbReference type="Proteomes" id="UP000152665">
    <property type="component" value="Genome"/>
</dbReference>